<evidence type="ECO:0000256" key="1">
    <source>
        <dbReference type="SAM" id="MobiDB-lite"/>
    </source>
</evidence>
<feature type="compositionally biased region" description="Polar residues" evidence="1">
    <location>
        <begin position="88"/>
        <end position="106"/>
    </location>
</feature>
<proteinExistence type="predicted"/>
<protein>
    <submittedName>
        <fullName evidence="2">Uncharacterized protein</fullName>
    </submittedName>
</protein>
<gene>
    <name evidence="2" type="ORF">F511_35950</name>
</gene>
<organism evidence="2 3">
    <name type="scientific">Dorcoceras hygrometricum</name>
    <dbReference type="NCBI Taxonomy" id="472368"/>
    <lineage>
        <taxon>Eukaryota</taxon>
        <taxon>Viridiplantae</taxon>
        <taxon>Streptophyta</taxon>
        <taxon>Embryophyta</taxon>
        <taxon>Tracheophyta</taxon>
        <taxon>Spermatophyta</taxon>
        <taxon>Magnoliopsida</taxon>
        <taxon>eudicotyledons</taxon>
        <taxon>Gunneridae</taxon>
        <taxon>Pentapetalae</taxon>
        <taxon>asterids</taxon>
        <taxon>lamiids</taxon>
        <taxon>Lamiales</taxon>
        <taxon>Gesneriaceae</taxon>
        <taxon>Didymocarpoideae</taxon>
        <taxon>Trichosporeae</taxon>
        <taxon>Loxocarpinae</taxon>
        <taxon>Dorcoceras</taxon>
    </lineage>
</organism>
<dbReference type="EMBL" id="KV011229">
    <property type="protein sequence ID" value="KZV26471.1"/>
    <property type="molecule type" value="Genomic_DNA"/>
</dbReference>
<feature type="compositionally biased region" description="Polar residues" evidence="1">
    <location>
        <begin position="197"/>
        <end position="220"/>
    </location>
</feature>
<name>A0A2Z7AX55_9LAMI</name>
<feature type="compositionally biased region" description="Polar residues" evidence="1">
    <location>
        <begin position="38"/>
        <end position="56"/>
    </location>
</feature>
<feature type="region of interest" description="Disordered" evidence="1">
    <location>
        <begin position="197"/>
        <end position="274"/>
    </location>
</feature>
<feature type="region of interest" description="Disordered" evidence="1">
    <location>
        <begin position="78"/>
        <end position="115"/>
    </location>
</feature>
<feature type="compositionally biased region" description="Polar residues" evidence="1">
    <location>
        <begin position="15"/>
        <end position="24"/>
    </location>
</feature>
<feature type="compositionally biased region" description="Polar residues" evidence="1">
    <location>
        <begin position="234"/>
        <end position="245"/>
    </location>
</feature>
<sequence>MSTLKADRVAPIRTSLPQTTLTDSSIERQKLNQRKTDSSWLLQPRQESSRSSNLYKCSRNTATSPLFLKSIQTSRLASIERVSPGEPSATNFTQKRGVNRQRSQGKGPSPADDHHNQQLTMRYTQNVAVPTQLNDVAIPSASGHSTESDLLQRQRLISATTSAVNSAGLTNTWRHLVQSHIRATTADRFLFRRHTTQRSLTTRITPAPSTTDQTSPNDSVSPKVRANSRKHSGTSDFTLNDSVSLLNAREPDFYRKSTKSTPNFAQMSPDKSCD</sequence>
<evidence type="ECO:0000313" key="3">
    <source>
        <dbReference type="Proteomes" id="UP000250235"/>
    </source>
</evidence>
<keyword evidence="3" id="KW-1185">Reference proteome</keyword>
<reference evidence="2 3" key="1">
    <citation type="journal article" date="2015" name="Proc. Natl. Acad. Sci. U.S.A.">
        <title>The resurrection genome of Boea hygrometrica: A blueprint for survival of dehydration.</title>
        <authorList>
            <person name="Xiao L."/>
            <person name="Yang G."/>
            <person name="Zhang L."/>
            <person name="Yang X."/>
            <person name="Zhao S."/>
            <person name="Ji Z."/>
            <person name="Zhou Q."/>
            <person name="Hu M."/>
            <person name="Wang Y."/>
            <person name="Chen M."/>
            <person name="Xu Y."/>
            <person name="Jin H."/>
            <person name="Xiao X."/>
            <person name="Hu G."/>
            <person name="Bao F."/>
            <person name="Hu Y."/>
            <person name="Wan P."/>
            <person name="Li L."/>
            <person name="Deng X."/>
            <person name="Kuang T."/>
            <person name="Xiang C."/>
            <person name="Zhu J.K."/>
            <person name="Oliver M.J."/>
            <person name="He Y."/>
        </authorList>
    </citation>
    <scope>NUCLEOTIDE SEQUENCE [LARGE SCALE GENOMIC DNA]</scope>
    <source>
        <strain evidence="3">cv. XS01</strain>
    </source>
</reference>
<dbReference type="Proteomes" id="UP000250235">
    <property type="component" value="Unassembled WGS sequence"/>
</dbReference>
<dbReference type="AlphaFoldDB" id="A0A2Z7AX55"/>
<feature type="region of interest" description="Disordered" evidence="1">
    <location>
        <begin position="1"/>
        <end position="56"/>
    </location>
</feature>
<accession>A0A2Z7AX55</accession>
<feature type="compositionally biased region" description="Basic and acidic residues" evidence="1">
    <location>
        <begin position="1"/>
        <end position="10"/>
    </location>
</feature>
<feature type="compositionally biased region" description="Basic and acidic residues" evidence="1">
    <location>
        <begin position="25"/>
        <end position="37"/>
    </location>
</feature>
<evidence type="ECO:0000313" key="2">
    <source>
        <dbReference type="EMBL" id="KZV26471.1"/>
    </source>
</evidence>